<dbReference type="InterPro" id="IPR050164">
    <property type="entry name" value="Peptidase_C19"/>
</dbReference>
<evidence type="ECO:0000256" key="3">
    <source>
        <dbReference type="ARBA" id="ARBA00022670"/>
    </source>
</evidence>
<dbReference type="GO" id="GO:0006508">
    <property type="term" value="P:proteolysis"/>
    <property type="evidence" value="ECO:0007669"/>
    <property type="project" value="UniProtKB-KW"/>
</dbReference>
<organism evidence="9 10">
    <name type="scientific">Tremella mesenterica</name>
    <name type="common">Jelly fungus</name>
    <dbReference type="NCBI Taxonomy" id="5217"/>
    <lineage>
        <taxon>Eukaryota</taxon>
        <taxon>Fungi</taxon>
        <taxon>Dikarya</taxon>
        <taxon>Basidiomycota</taxon>
        <taxon>Agaricomycotina</taxon>
        <taxon>Tremellomycetes</taxon>
        <taxon>Tremellales</taxon>
        <taxon>Tremellaceae</taxon>
        <taxon>Tremella</taxon>
    </lineage>
</organism>
<comment type="catalytic activity">
    <reaction evidence="1">
        <text>Thiol-dependent hydrolysis of ester, thioester, amide, peptide and isopeptide bonds formed by the C-terminal Gly of ubiquitin (a 76-residue protein attached to proteins as an intracellular targeting signal).</text>
        <dbReference type="EC" id="3.4.19.12"/>
    </reaction>
</comment>
<keyword evidence="4" id="KW-0833">Ubl conjugation pathway</keyword>
<dbReference type="SUPFAM" id="SSF54001">
    <property type="entry name" value="Cysteine proteinases"/>
    <property type="match status" value="1"/>
</dbReference>
<evidence type="ECO:0000256" key="4">
    <source>
        <dbReference type="ARBA" id="ARBA00022786"/>
    </source>
</evidence>
<keyword evidence="10" id="KW-1185">Reference proteome</keyword>
<feature type="domain" description="USP" evidence="8">
    <location>
        <begin position="774"/>
        <end position="1172"/>
    </location>
</feature>
<name>A0A4Q1BML1_TREME</name>
<reference evidence="9 10" key="1">
    <citation type="submission" date="2016-06" db="EMBL/GenBank/DDBJ databases">
        <title>Evolution of pathogenesis and genome organization in the Tremellales.</title>
        <authorList>
            <person name="Cuomo C."/>
            <person name="Litvintseva A."/>
            <person name="Heitman J."/>
            <person name="Chen Y."/>
            <person name="Sun S."/>
            <person name="Springer D."/>
            <person name="Dromer F."/>
            <person name="Young S."/>
            <person name="Zeng Q."/>
            <person name="Chapman S."/>
            <person name="Gujja S."/>
            <person name="Saif S."/>
            <person name="Birren B."/>
        </authorList>
    </citation>
    <scope>NUCLEOTIDE SEQUENCE [LARGE SCALE GENOMIC DNA]</scope>
    <source>
        <strain evidence="9 10">ATCC 28783</strain>
    </source>
</reference>
<dbReference type="Proteomes" id="UP000289152">
    <property type="component" value="Unassembled WGS sequence"/>
</dbReference>
<comment type="caution">
    <text evidence="9">The sequence shown here is derived from an EMBL/GenBank/DDBJ whole genome shotgun (WGS) entry which is preliminary data.</text>
</comment>
<evidence type="ECO:0000313" key="10">
    <source>
        <dbReference type="Proteomes" id="UP000289152"/>
    </source>
</evidence>
<feature type="compositionally biased region" description="Pro residues" evidence="7">
    <location>
        <begin position="13"/>
        <end position="25"/>
    </location>
</feature>
<feature type="compositionally biased region" description="Polar residues" evidence="7">
    <location>
        <begin position="402"/>
        <end position="416"/>
    </location>
</feature>
<evidence type="ECO:0000256" key="2">
    <source>
        <dbReference type="ARBA" id="ARBA00012759"/>
    </source>
</evidence>
<dbReference type="Pfam" id="PF00443">
    <property type="entry name" value="UCH"/>
    <property type="match status" value="1"/>
</dbReference>
<feature type="region of interest" description="Disordered" evidence="7">
    <location>
        <begin position="553"/>
        <end position="582"/>
    </location>
</feature>
<feature type="compositionally biased region" description="Low complexity" evidence="7">
    <location>
        <begin position="26"/>
        <end position="35"/>
    </location>
</feature>
<proteinExistence type="predicted"/>
<dbReference type="GO" id="GO:0005634">
    <property type="term" value="C:nucleus"/>
    <property type="evidence" value="ECO:0007669"/>
    <property type="project" value="TreeGrafter"/>
</dbReference>
<accession>A0A4Q1BML1</accession>
<dbReference type="GO" id="GO:0004843">
    <property type="term" value="F:cysteine-type deubiquitinase activity"/>
    <property type="evidence" value="ECO:0007669"/>
    <property type="project" value="UniProtKB-EC"/>
</dbReference>
<dbReference type="PANTHER" id="PTHR24006">
    <property type="entry name" value="UBIQUITIN CARBOXYL-TERMINAL HYDROLASE"/>
    <property type="match status" value="1"/>
</dbReference>
<evidence type="ECO:0000256" key="6">
    <source>
        <dbReference type="ARBA" id="ARBA00022807"/>
    </source>
</evidence>
<dbReference type="PRINTS" id="PR01217">
    <property type="entry name" value="PRICHEXTENSN"/>
</dbReference>
<dbReference type="GO" id="GO:0005829">
    <property type="term" value="C:cytosol"/>
    <property type="evidence" value="ECO:0007669"/>
    <property type="project" value="TreeGrafter"/>
</dbReference>
<dbReference type="PANTHER" id="PTHR24006:SF687">
    <property type="entry name" value="UBIQUITIN CARBOXYL-TERMINAL HYDROLASE 10"/>
    <property type="match status" value="1"/>
</dbReference>
<keyword evidence="3" id="KW-0645">Protease</keyword>
<dbReference type="InterPro" id="IPR001394">
    <property type="entry name" value="Peptidase_C19_UCH"/>
</dbReference>
<feature type="region of interest" description="Disordered" evidence="7">
    <location>
        <begin position="1"/>
        <end position="102"/>
    </location>
</feature>
<gene>
    <name evidence="9" type="ORF">M231_03580</name>
</gene>
<feature type="compositionally biased region" description="Pro residues" evidence="7">
    <location>
        <begin position="55"/>
        <end position="66"/>
    </location>
</feature>
<feature type="compositionally biased region" description="Low complexity" evidence="7">
    <location>
        <begin position="152"/>
        <end position="161"/>
    </location>
</feature>
<dbReference type="OrthoDB" id="429671at2759"/>
<keyword evidence="6" id="KW-0788">Thiol protease</keyword>
<feature type="region of interest" description="Disordered" evidence="7">
    <location>
        <begin position="689"/>
        <end position="723"/>
    </location>
</feature>
<evidence type="ECO:0000256" key="5">
    <source>
        <dbReference type="ARBA" id="ARBA00022801"/>
    </source>
</evidence>
<feature type="compositionally biased region" description="Polar residues" evidence="7">
    <location>
        <begin position="432"/>
        <end position="449"/>
    </location>
</feature>
<evidence type="ECO:0000259" key="8">
    <source>
        <dbReference type="PROSITE" id="PS50235"/>
    </source>
</evidence>
<dbReference type="STRING" id="5217.A0A4Q1BML1"/>
<feature type="region of interest" description="Disordered" evidence="7">
    <location>
        <begin position="142"/>
        <end position="229"/>
    </location>
</feature>
<evidence type="ECO:0000256" key="7">
    <source>
        <dbReference type="SAM" id="MobiDB-lite"/>
    </source>
</evidence>
<sequence length="1173" mass="127595">MSATFTNPDHIQPQPPIPPFDPTGPNPTSSNSTQNMPPPQQPQYPTLYNPSANFPLPPNHYPPPGPTQEWYSNYPYHQQYAPRPPQNNAGYDPNSGYPYPPPYPPPMGAQMYQPYPFPPYTQMGDPGPSTMQNGFMPYPGPPLEPGPITFYPQASDSQSHPSSPPHVSPTDTQTGNFDPRNHGPVSPLEQSRSIDNVMVSRSPPTFTPQIPQPGAFQTIHTGHPSQPYPLSYPPNHPYANGAGVGYIPYPNVPMLYPNTNYHPGFMSHMRPPPGPPDPGFKGFNPAAQGFNYNGRRRQTRVNGTVNYDNQPGYPSIRPVMNNRASQVGPPRSWVPPNIPDGERSKSLNPPRPADISTESRVLGLTQMDRPVPPPTDQKSASDRAELPHPPTTVNGTLKEDPGTSTSPVNNIKSTPEAQPDAKLSETDDTPALSLSSSDQPTSPIVQTPTVPIFIDTPNAQSKATVEGPKAEITFGGPILPRIPSPPADQTPRVSPLTFLNTDSTPLSPSPTSTSTNLASAPSSKNRRDDTILQLRLSRPSETSQGNTYWVGLGGKSPRESSTFPQVDPHGQERFGARKTHRKESTVKLEEDVTMASSIPRRAALPIIFGTLEINGEAEQGRKGGADVEERINLVEPLEVPGDVRTPLVKPVKPVSWAALLRQPAPDKPGGGSISGVSIRSDVASKATSPTQSITSLLPDPSVAPSVDQPSPSSTVTSIGIASPPAPIPASRPAPINYAAAAASAAATPQEELVKLLTEGVKGKIPEKGPMTLPRGLINTGNMCFANTILQVLVFCLPFTQLLEELGKRLKADLGRQTPLLEAMIVFLREFNLPDPVPGAAPSQQRNALINGSKHSRRDKDHRSTAFIPEHVYEAMKANKRFDFVQKGHQEDAEEFFGFLNDTLHEEILKLVSRSSNRKISSGQLPNGDTDKHIRRPVSPGAEDSSGWLEVGKKQRVHQVRSVESHESAISRLFGGTLRSVLRVPGNKDSVTLEPFKTLPLDIRSDVTTIEDALRHIAEPEIVPGVYSPSRKEKVDASKQVTIETFPPVLVLHLKRFEYDQVEQRVFKRDKPVAYGTELIIPSEVVSPTKRGHPVKYRLFGVDYHHGASSQGGHYTLAAARQDGSGWIHFDDETHSAVPTEAVVVSESEAVSGRAGLIGGREKCAYLLFYQRVR</sequence>
<feature type="compositionally biased region" description="Low complexity" evidence="7">
    <location>
        <begin position="503"/>
        <end position="523"/>
    </location>
</feature>
<dbReference type="VEuPathDB" id="FungiDB:TREMEDRAFT_73044"/>
<dbReference type="PROSITE" id="PS00973">
    <property type="entry name" value="USP_2"/>
    <property type="match status" value="1"/>
</dbReference>
<feature type="compositionally biased region" description="Polar residues" evidence="7">
    <location>
        <begin position="707"/>
        <end position="716"/>
    </location>
</feature>
<dbReference type="GO" id="GO:0016579">
    <property type="term" value="P:protein deubiquitination"/>
    <property type="evidence" value="ECO:0007669"/>
    <property type="project" value="InterPro"/>
</dbReference>
<dbReference type="EMBL" id="SDIL01000036">
    <property type="protein sequence ID" value="RXK39075.1"/>
    <property type="molecule type" value="Genomic_DNA"/>
</dbReference>
<dbReference type="CDD" id="cd02257">
    <property type="entry name" value="Peptidase_C19"/>
    <property type="match status" value="1"/>
</dbReference>
<feature type="region of interest" description="Disordered" evidence="7">
    <location>
        <begin position="297"/>
        <end position="528"/>
    </location>
</feature>
<dbReference type="Gene3D" id="3.90.70.10">
    <property type="entry name" value="Cysteine proteinases"/>
    <property type="match status" value="1"/>
</dbReference>
<dbReference type="InParanoid" id="A0A4Q1BML1"/>
<dbReference type="PROSITE" id="PS50235">
    <property type="entry name" value="USP_3"/>
    <property type="match status" value="1"/>
</dbReference>
<dbReference type="InterPro" id="IPR018200">
    <property type="entry name" value="USP_CS"/>
</dbReference>
<dbReference type="InterPro" id="IPR028889">
    <property type="entry name" value="USP"/>
</dbReference>
<dbReference type="EC" id="3.4.19.12" evidence="2"/>
<keyword evidence="5" id="KW-0378">Hydrolase</keyword>
<dbReference type="AlphaFoldDB" id="A0A4Q1BML1"/>
<protein>
    <recommendedName>
        <fullName evidence="2">ubiquitinyl hydrolase 1</fullName>
        <ecNumber evidence="2">3.4.19.12</ecNumber>
    </recommendedName>
</protein>
<evidence type="ECO:0000256" key="1">
    <source>
        <dbReference type="ARBA" id="ARBA00000707"/>
    </source>
</evidence>
<dbReference type="InterPro" id="IPR038765">
    <property type="entry name" value="Papain-like_cys_pep_sf"/>
</dbReference>
<evidence type="ECO:0000313" key="9">
    <source>
        <dbReference type="EMBL" id="RXK39075.1"/>
    </source>
</evidence>
<feature type="compositionally biased region" description="Polar residues" evidence="7">
    <location>
        <begin position="300"/>
        <end position="309"/>
    </location>
</feature>
<feature type="region of interest" description="Disordered" evidence="7">
    <location>
        <begin position="918"/>
        <end position="945"/>
    </location>
</feature>